<feature type="coiled-coil region" evidence="1">
    <location>
        <begin position="525"/>
        <end position="552"/>
    </location>
</feature>
<name>A0A6L6GH54_9GAMM</name>
<evidence type="ECO:0000256" key="1">
    <source>
        <dbReference type="SAM" id="Coils"/>
    </source>
</evidence>
<reference evidence="3 4" key="1">
    <citation type="submission" date="2019-11" db="EMBL/GenBank/DDBJ databases">
        <authorList>
            <person name="An D."/>
        </authorList>
    </citation>
    <scope>NUCLEOTIDE SEQUENCE [LARGE SCALE GENOMIC DNA]</scope>
    <source>
        <strain evidence="3 4">YIM 103518</strain>
    </source>
</reference>
<evidence type="ECO:0000313" key="4">
    <source>
        <dbReference type="Proteomes" id="UP000473854"/>
    </source>
</evidence>
<protein>
    <recommendedName>
        <fullName evidence="2">MobA/VirD2-like nuclease domain-containing protein</fullName>
    </recommendedName>
</protein>
<dbReference type="Pfam" id="PF03432">
    <property type="entry name" value="Relaxase"/>
    <property type="match status" value="1"/>
</dbReference>
<dbReference type="InterPro" id="IPR005094">
    <property type="entry name" value="Endonuclease_MobA/VirD2"/>
</dbReference>
<feature type="domain" description="MobA/VirD2-like nuclease" evidence="2">
    <location>
        <begin position="58"/>
        <end position="149"/>
    </location>
</feature>
<organism evidence="3 4">
    <name type="scientific">Acinetobacter faecalis</name>
    <dbReference type="NCBI Taxonomy" id="2665161"/>
    <lineage>
        <taxon>Bacteria</taxon>
        <taxon>Pseudomonadati</taxon>
        <taxon>Pseudomonadota</taxon>
        <taxon>Gammaproteobacteria</taxon>
        <taxon>Moraxellales</taxon>
        <taxon>Moraxellaceae</taxon>
        <taxon>Acinetobacter</taxon>
    </lineage>
</organism>
<dbReference type="EMBL" id="WLYL01000036">
    <property type="protein sequence ID" value="MTD11870.1"/>
    <property type="molecule type" value="Genomic_DNA"/>
</dbReference>
<dbReference type="RefSeq" id="WP_154773424.1">
    <property type="nucleotide sequence ID" value="NZ_WLYL01000036.1"/>
</dbReference>
<dbReference type="Proteomes" id="UP000473854">
    <property type="component" value="Unassembled WGS sequence"/>
</dbReference>
<keyword evidence="1" id="KW-0175">Coiled coil</keyword>
<evidence type="ECO:0000313" key="3">
    <source>
        <dbReference type="EMBL" id="MTD11870.1"/>
    </source>
</evidence>
<comment type="caution">
    <text evidence="3">The sequence shown here is derived from an EMBL/GenBank/DDBJ whole genome shotgun (WGS) entry which is preliminary data.</text>
</comment>
<dbReference type="AlphaFoldDB" id="A0A6L6GH54"/>
<evidence type="ECO:0000259" key="2">
    <source>
        <dbReference type="Pfam" id="PF03432"/>
    </source>
</evidence>
<accession>A0A6L6GH54</accession>
<proteinExistence type="predicted"/>
<gene>
    <name evidence="3" type="ORF">GIX10_10610</name>
</gene>
<sequence length="823" mass="95256">MIIKFLPVGTGDPKLAVSYLIGELDHNGDRRADVEILAGDPFTFSALAESVSFKYCYTSVVIAWSPKDLVTDEHISEVVSEFQQHIGAGLAPDQYHMTVVMHSEEDGSRHLHLLIPRVELRTGKSFNIAPPGHRHYFDPLRDYFNYKYGWSRPDDVKGLDSNELNQHVHLHSVEDIKANLDGKTDQKWTKAERVELVDQFIHQQITLRKINNRHELVECLKQLGNITRLSANYISLKHKIATDRLKGKFYGADFSFLDYQLKQRRALQNNIEIEQQLMTYEECVKKRDECFKEMHRVREKRADYNKKYYQPKQSYKRALDHELVNEDLYINSMIKRLIPQVAFNHEQTSQAHDLHKIDVEQTKQSQKLLPQSYGTRLSYESDGMFKPDTELDPASLSSPNFSEMKLKATKTDLGLNEADKTNNYSISNSPLIFWEIDQIQHSLNYQASKSMTGVKYERYTVASTEKSINGTAEHCDPRVGELCECTKSRIQSSQTSDCSTTELYQLTQAVRDATEARTRAYAKRKLAFEQEVERYELEVNRARQDHQTLSRRTAKRDFIERAHRVFRDTKDRIRNTFQDVIKSLISEAPDPAGNRWRFKTISEGAEAIGVGRLVNIARQRTERKQRIENAKRFKQEVELIRQQSSKNRIQHTITDALVQMEKSFPKLDLSEAKRLAGCAEVFLQDFNSSGTTKNEQHDLYLDGYEFHLERCIESLKQQLNNKIYIGSDLDVLIKFAMTVEMHIDQIESDTLSESSLIFYQDAQLKVAKLVQDFRAHIVQEKTNVSVESVEQVQMRSQLDTGLKNVQKDHIDSTYIEIDDGPNF</sequence>